<dbReference type="GO" id="GO:0003677">
    <property type="term" value="F:DNA binding"/>
    <property type="evidence" value="ECO:0007669"/>
    <property type="project" value="InterPro"/>
</dbReference>
<comment type="caution">
    <text evidence="6">The sequence shown here is derived from an EMBL/GenBank/DDBJ whole genome shotgun (WGS) entry which is preliminary data.</text>
</comment>
<reference evidence="6 7" key="1">
    <citation type="submission" date="2023-08" db="EMBL/GenBank/DDBJ databases">
        <title>Black Yeasts Isolated from many extreme environments.</title>
        <authorList>
            <person name="Coleine C."/>
            <person name="Stajich J.E."/>
            <person name="Selbmann L."/>
        </authorList>
    </citation>
    <scope>NUCLEOTIDE SEQUENCE [LARGE SCALE GENOMIC DNA]</scope>
    <source>
        <strain evidence="6 7">CCFEE 5935</strain>
    </source>
</reference>
<dbReference type="AlphaFoldDB" id="A0AAV9NTY4"/>
<evidence type="ECO:0000256" key="1">
    <source>
        <dbReference type="ARBA" id="ARBA00012418"/>
    </source>
</evidence>
<dbReference type="GO" id="GO:0003899">
    <property type="term" value="F:DNA-directed RNA polymerase activity"/>
    <property type="evidence" value="ECO:0007669"/>
    <property type="project" value="UniProtKB-EC"/>
</dbReference>
<keyword evidence="5" id="KW-0804">Transcription</keyword>
<dbReference type="GO" id="GO:0000428">
    <property type="term" value="C:DNA-directed RNA polymerase complex"/>
    <property type="evidence" value="ECO:0007669"/>
    <property type="project" value="UniProtKB-KW"/>
</dbReference>
<evidence type="ECO:0000313" key="7">
    <source>
        <dbReference type="Proteomes" id="UP001337655"/>
    </source>
</evidence>
<keyword evidence="2" id="KW-0240">DNA-directed RNA polymerase</keyword>
<dbReference type="EMBL" id="JAVRRT010000042">
    <property type="protein sequence ID" value="KAK5162657.1"/>
    <property type="molecule type" value="Genomic_DNA"/>
</dbReference>
<keyword evidence="4" id="KW-0548">Nucleotidyltransferase</keyword>
<dbReference type="RefSeq" id="XP_064653344.1">
    <property type="nucleotide sequence ID" value="XM_064808468.1"/>
</dbReference>
<evidence type="ECO:0000256" key="3">
    <source>
        <dbReference type="ARBA" id="ARBA00022679"/>
    </source>
</evidence>
<dbReference type="GO" id="GO:0006351">
    <property type="term" value="P:DNA-templated transcription"/>
    <property type="evidence" value="ECO:0007669"/>
    <property type="project" value="InterPro"/>
</dbReference>
<accession>A0AAV9NTY4</accession>
<dbReference type="SUPFAM" id="SSF64484">
    <property type="entry name" value="beta and beta-prime subunits of DNA dependent RNA-polymerase"/>
    <property type="match status" value="1"/>
</dbReference>
<dbReference type="Gene3D" id="2.40.270.10">
    <property type="entry name" value="DNA-directed RNA polymerase, subunit 2, domain 6"/>
    <property type="match status" value="1"/>
</dbReference>
<evidence type="ECO:0000256" key="2">
    <source>
        <dbReference type="ARBA" id="ARBA00022478"/>
    </source>
</evidence>
<gene>
    <name evidence="6" type="ORF">LTR77_011263</name>
</gene>
<keyword evidence="7" id="KW-1185">Reference proteome</keyword>
<dbReference type="GeneID" id="89932576"/>
<protein>
    <recommendedName>
        <fullName evidence="1">DNA-directed RNA polymerase</fullName>
        <ecNumber evidence="1">2.7.7.6</ecNumber>
    </recommendedName>
</protein>
<evidence type="ECO:0000256" key="5">
    <source>
        <dbReference type="ARBA" id="ARBA00023163"/>
    </source>
</evidence>
<organism evidence="6 7">
    <name type="scientific">Saxophila tyrrhenica</name>
    <dbReference type="NCBI Taxonomy" id="1690608"/>
    <lineage>
        <taxon>Eukaryota</taxon>
        <taxon>Fungi</taxon>
        <taxon>Dikarya</taxon>
        <taxon>Ascomycota</taxon>
        <taxon>Pezizomycotina</taxon>
        <taxon>Dothideomycetes</taxon>
        <taxon>Dothideomycetidae</taxon>
        <taxon>Mycosphaerellales</taxon>
        <taxon>Extremaceae</taxon>
        <taxon>Saxophila</taxon>
    </lineage>
</organism>
<dbReference type="Proteomes" id="UP001337655">
    <property type="component" value="Unassembled WGS sequence"/>
</dbReference>
<dbReference type="EC" id="2.7.7.6" evidence="1"/>
<evidence type="ECO:0000256" key="4">
    <source>
        <dbReference type="ARBA" id="ARBA00022695"/>
    </source>
</evidence>
<proteinExistence type="predicted"/>
<dbReference type="InterPro" id="IPR037033">
    <property type="entry name" value="DNA-dir_RNAP_su2_hyb_sf"/>
</dbReference>
<evidence type="ECO:0000313" key="6">
    <source>
        <dbReference type="EMBL" id="KAK5162657.1"/>
    </source>
</evidence>
<sequence>MSNTANSKMSMHNNEDVEVVYSPPSTTREFPINLEHMLVLRDTMKAYKRCGGRITASDVSPETDGDGLNSGRMYTMCIYPPIVGHAVSVNGVLSVCEAAYGEEQPSDMMAAVRMTNLTSLKWVVSDTTGCITPVAVGRLNSSMMTRASLVYERVGPLTAYNNHAVCEAAGHTMNSSFWQNMYPILDDVECHYGLYGLMHDNTVISLGSAAGSDIEPNLEEREPKREQGGFLDMCFTPQSKSSGKVRALTIGASVRIMTKRTIDIACDILSVLRFGNGIGRRDWVVRCMGFCCTVAERDVRKLVDRWKTYCEPNMPTMHVFKDAKVANLSLATGVIIRPMRTVVESDKFVVQGPCVDSVSVHNSDTMEFANLSFPSREMEPEQYFNAAILTIPFAAWTADPRLNLGMQMLRQGMSLSRISGDATIVSHGEVEPLVKTPLTDLIMAKSKGAKLVSVPGVQLVTAFVNRSMNMEDACSVSKDLAESGIFAWSGYINYPLPSNPGPMKIGMKMIDKDWWKPGIDGTLAEVRMSKVGDSHAVVHVGSKKLEVGDKLGVSHGLKFTVGELIPLADMPRIVNETTGEVVVPNLLISTKNLTRGLGGTIREMAAITNLFPSIAAFRNWSGHKPTKTYTLEKQKEVEPKLPSGVLMANGKELRFKDQKVGMRTVKATYGIMRVLQLRHVASLKHHYASTDFRSVTVPRGRYRQGTPRLSEGELVSMMMQNMPSLQQARDQL</sequence>
<name>A0AAV9NTY4_9PEZI</name>
<keyword evidence="3" id="KW-0808">Transferase</keyword>